<reference evidence="2" key="1">
    <citation type="journal article" date="2019" name="Int. J. Syst. Evol. Microbiol.">
        <title>The Global Catalogue of Microorganisms (GCM) 10K type strain sequencing project: providing services to taxonomists for standard genome sequencing and annotation.</title>
        <authorList>
            <consortium name="The Broad Institute Genomics Platform"/>
            <consortium name="The Broad Institute Genome Sequencing Center for Infectious Disease"/>
            <person name="Wu L."/>
            <person name="Ma J."/>
        </authorList>
    </citation>
    <scope>NUCLEOTIDE SEQUENCE [LARGE SCALE GENOMIC DNA]</scope>
    <source>
        <strain evidence="2">JCM 17217</strain>
    </source>
</reference>
<protein>
    <recommendedName>
        <fullName evidence="3">SpoIIAA-like</fullName>
    </recommendedName>
</protein>
<comment type="caution">
    <text evidence="1">The sequence shown here is derived from an EMBL/GenBank/DDBJ whole genome shotgun (WGS) entry which is preliminary data.</text>
</comment>
<accession>A0ABP7PYM8</accession>
<evidence type="ECO:0000313" key="1">
    <source>
        <dbReference type="EMBL" id="GAA3973592.1"/>
    </source>
</evidence>
<evidence type="ECO:0008006" key="3">
    <source>
        <dbReference type="Google" id="ProtNLM"/>
    </source>
</evidence>
<keyword evidence="2" id="KW-1185">Reference proteome</keyword>
<gene>
    <name evidence="1" type="ORF">GCM10022407_19230</name>
</gene>
<organism evidence="1 2">
    <name type="scientific">Hymenobacter antarcticus</name>
    <dbReference type="NCBI Taxonomy" id="486270"/>
    <lineage>
        <taxon>Bacteria</taxon>
        <taxon>Pseudomonadati</taxon>
        <taxon>Bacteroidota</taxon>
        <taxon>Cytophagia</taxon>
        <taxon>Cytophagales</taxon>
        <taxon>Hymenobacteraceae</taxon>
        <taxon>Hymenobacter</taxon>
    </lineage>
</organism>
<dbReference type="EMBL" id="BAABDI010000011">
    <property type="protein sequence ID" value="GAA3973592.1"/>
    <property type="molecule type" value="Genomic_DNA"/>
</dbReference>
<name>A0ABP7PYM8_9BACT</name>
<evidence type="ECO:0000313" key="2">
    <source>
        <dbReference type="Proteomes" id="UP001501556"/>
    </source>
</evidence>
<proteinExistence type="predicted"/>
<dbReference type="Proteomes" id="UP001501556">
    <property type="component" value="Unassembled WGS sequence"/>
</dbReference>
<sequence>MSIEVLCVFQYMQLQVIIDSPELFIGHDALNEWLYVDWRGEYDQDLSRATCRRMLETIQVWPCTKILNDNSSITRTTVQLTQWGVQWLEDMLAAGLHFIAWVLPRDLVARQTTEDIVHAIDRPRVGTFDDVASAYIWLQQQRPVLYDPVLK</sequence>